<feature type="compositionally biased region" description="Polar residues" evidence="1">
    <location>
        <begin position="202"/>
        <end position="214"/>
    </location>
</feature>
<keyword evidence="2" id="KW-0472">Membrane</keyword>
<dbReference type="AlphaFoldDB" id="A0A9Q8QG36"/>
<dbReference type="KEGG" id="ptkz:JDV02_005249"/>
<feature type="transmembrane region" description="Helical" evidence="2">
    <location>
        <begin position="75"/>
        <end position="102"/>
    </location>
</feature>
<feature type="transmembrane region" description="Helical" evidence="2">
    <location>
        <begin position="6"/>
        <end position="24"/>
    </location>
</feature>
<proteinExistence type="predicted"/>
<name>A0A9Q8QG36_9HYPO</name>
<dbReference type="EMBL" id="CP086357">
    <property type="protein sequence ID" value="UNI19030.1"/>
    <property type="molecule type" value="Genomic_DNA"/>
</dbReference>
<accession>A0A9Q8QG36</accession>
<sequence>MLPALFIVPYIQLVFGVETIQRALRRYPFPQRLRYTIPVCLAIVVVGLIGTYVVTRFVLPPEFCFASLFWLVRRWALGCFVLTTTIASVLLIGSIITLVRLYRTAGISETERIAASWMACYMLLATITLAIMTPFFWSLHIDPSSDVQKYRAELGMASTVAANLSGLTSGGLYIALRSTRLGRFGPRGYFEFDRQRPLTGGKRSSTPGGATYTKQIELPVSPVRLAQVDGKPLAAGDRVDAVDIEEKRTESRPSTPTRQTAANAEDVLRNPFDALTPASSSSAVREPEPTAATPTATRPRRPSAAYSIFPSSRQEVPDVKSTYILPAAAYDPVTRSATGTAAAGSTAPTAMAAAGLDDVLLPPPGVRTSGHMRDLSAGSSAMVQIGLRVSNINDIPPVTSYYDAPYRGDSAYSGNYGLAITTDMSPVQRAPPPLPPLRTDMDATAGTPADEADKLLPPVPLSIAKKDTKGGAAAVTNPFTTDKQATAGTEEGDGEEITLSPSVYSPSESSSSPSPRSSPKGSSNSPRGMGTAAANRAKDKGKGRASSREQQQPPARPPPPPQRLPDWSPVEGARVKSVEWI</sequence>
<feature type="region of interest" description="Disordered" evidence="1">
    <location>
        <begin position="195"/>
        <end position="214"/>
    </location>
</feature>
<feature type="compositionally biased region" description="Pro residues" evidence="1">
    <location>
        <begin position="554"/>
        <end position="563"/>
    </location>
</feature>
<keyword evidence="2" id="KW-0812">Transmembrane</keyword>
<keyword evidence="4" id="KW-1185">Reference proteome</keyword>
<gene>
    <name evidence="3" type="ORF">JDV02_005249</name>
</gene>
<feature type="compositionally biased region" description="Basic and acidic residues" evidence="1">
    <location>
        <begin position="237"/>
        <end position="251"/>
    </location>
</feature>
<keyword evidence="2" id="KW-1133">Transmembrane helix</keyword>
<dbReference type="GeneID" id="72067198"/>
<dbReference type="Proteomes" id="UP000829364">
    <property type="component" value="Chromosome 4"/>
</dbReference>
<feature type="transmembrane region" description="Helical" evidence="2">
    <location>
        <begin position="36"/>
        <end position="55"/>
    </location>
</feature>
<evidence type="ECO:0000313" key="3">
    <source>
        <dbReference type="EMBL" id="UNI19030.1"/>
    </source>
</evidence>
<feature type="region of interest" description="Disordered" evidence="1">
    <location>
        <begin position="424"/>
        <end position="581"/>
    </location>
</feature>
<organism evidence="3 4">
    <name type="scientific">Purpureocillium takamizusanense</name>
    <dbReference type="NCBI Taxonomy" id="2060973"/>
    <lineage>
        <taxon>Eukaryota</taxon>
        <taxon>Fungi</taxon>
        <taxon>Dikarya</taxon>
        <taxon>Ascomycota</taxon>
        <taxon>Pezizomycotina</taxon>
        <taxon>Sordariomycetes</taxon>
        <taxon>Hypocreomycetidae</taxon>
        <taxon>Hypocreales</taxon>
        <taxon>Ophiocordycipitaceae</taxon>
        <taxon>Purpureocillium</taxon>
    </lineage>
</organism>
<evidence type="ECO:0000256" key="1">
    <source>
        <dbReference type="SAM" id="MobiDB-lite"/>
    </source>
</evidence>
<feature type="transmembrane region" description="Helical" evidence="2">
    <location>
        <begin position="114"/>
        <end position="137"/>
    </location>
</feature>
<dbReference type="RefSeq" id="XP_047842511.1">
    <property type="nucleotide sequence ID" value="XM_047986529.1"/>
</dbReference>
<dbReference type="OrthoDB" id="5368516at2759"/>
<evidence type="ECO:0000256" key="2">
    <source>
        <dbReference type="SAM" id="Phobius"/>
    </source>
</evidence>
<feature type="transmembrane region" description="Helical" evidence="2">
    <location>
        <begin position="157"/>
        <end position="176"/>
    </location>
</feature>
<feature type="compositionally biased region" description="Low complexity" evidence="1">
    <location>
        <begin position="500"/>
        <end position="526"/>
    </location>
</feature>
<reference evidence="3" key="1">
    <citation type="submission" date="2021-11" db="EMBL/GenBank/DDBJ databases">
        <title>Purpureocillium_takamizusanense_genome.</title>
        <authorList>
            <person name="Nguyen N.-H."/>
        </authorList>
    </citation>
    <scope>NUCLEOTIDE SEQUENCE</scope>
    <source>
        <strain evidence="3">PT3</strain>
    </source>
</reference>
<protein>
    <submittedName>
        <fullName evidence="3">Uncharacterized protein</fullName>
    </submittedName>
</protein>
<feature type="compositionally biased region" description="Polar residues" evidence="1">
    <location>
        <begin position="252"/>
        <end position="262"/>
    </location>
</feature>
<feature type="region of interest" description="Disordered" evidence="1">
    <location>
        <begin position="237"/>
        <end position="309"/>
    </location>
</feature>
<feature type="compositionally biased region" description="Low complexity" evidence="1">
    <location>
        <begin position="289"/>
        <end position="305"/>
    </location>
</feature>
<evidence type="ECO:0000313" key="4">
    <source>
        <dbReference type="Proteomes" id="UP000829364"/>
    </source>
</evidence>